<evidence type="ECO:0008006" key="3">
    <source>
        <dbReference type="Google" id="ProtNLM"/>
    </source>
</evidence>
<dbReference type="OrthoDB" id="9794443at2"/>
<dbReference type="RefSeq" id="WP_064014647.1">
    <property type="nucleotide sequence ID" value="NZ_CP011387.1"/>
</dbReference>
<dbReference type="AlphaFoldDB" id="A0A172T992"/>
<evidence type="ECO:0000313" key="2">
    <source>
        <dbReference type="Proteomes" id="UP000077363"/>
    </source>
</evidence>
<name>A0A172T992_9DEIO</name>
<sequence>MQLTDIPFGVTDWATVASTHHPGERGTATWRTQYFGPDGNQTRVRCVEYSPGYLADHWCSKGHVLLVLEGELLTELEDGRTFTLRAGMSYQVADAAEAHRSSTGETGAKLFIVD</sequence>
<proteinExistence type="predicted"/>
<keyword evidence="2" id="KW-1185">Reference proteome</keyword>
<dbReference type="PATRIC" id="fig|1182568.3.peg.1488"/>
<dbReference type="Proteomes" id="UP000077363">
    <property type="component" value="Chromosome"/>
</dbReference>
<dbReference type="STRING" id="1182568.SU48_07145"/>
<evidence type="ECO:0000313" key="1">
    <source>
        <dbReference type="EMBL" id="ANE43580.1"/>
    </source>
</evidence>
<gene>
    <name evidence="1" type="ORF">SU48_07145</name>
</gene>
<dbReference type="InterPro" id="IPR047713">
    <property type="entry name" value="DHCW_cupin"/>
</dbReference>
<reference evidence="1 2" key="1">
    <citation type="submission" date="2015-01" db="EMBL/GenBank/DDBJ databases">
        <title>Deinococcus puniceus/DY1/ whole genome sequencing.</title>
        <authorList>
            <person name="Kim M.K."/>
            <person name="Srinivasan S."/>
            <person name="Lee J.-J."/>
        </authorList>
    </citation>
    <scope>NUCLEOTIDE SEQUENCE [LARGE SCALE GENOMIC DNA]</scope>
    <source>
        <strain evidence="1 2">DY1</strain>
    </source>
</reference>
<dbReference type="EMBL" id="CP011387">
    <property type="protein sequence ID" value="ANE43580.1"/>
    <property type="molecule type" value="Genomic_DNA"/>
</dbReference>
<dbReference type="NCBIfam" id="NF038084">
    <property type="entry name" value="DHCW_cupin"/>
    <property type="match status" value="1"/>
</dbReference>
<dbReference type="KEGG" id="dpu:SU48_07145"/>
<accession>A0A172T992</accession>
<dbReference type="SUPFAM" id="SSF51182">
    <property type="entry name" value="RmlC-like cupins"/>
    <property type="match status" value="1"/>
</dbReference>
<dbReference type="InterPro" id="IPR011051">
    <property type="entry name" value="RmlC_Cupin_sf"/>
</dbReference>
<organism evidence="1 2">
    <name type="scientific">Deinococcus puniceus</name>
    <dbReference type="NCBI Taxonomy" id="1182568"/>
    <lineage>
        <taxon>Bacteria</taxon>
        <taxon>Thermotogati</taxon>
        <taxon>Deinococcota</taxon>
        <taxon>Deinococci</taxon>
        <taxon>Deinococcales</taxon>
        <taxon>Deinococcaceae</taxon>
        <taxon>Deinococcus</taxon>
    </lineage>
</organism>
<protein>
    <recommendedName>
        <fullName evidence="3">Cupin 2 conserved barrel domain-containing protein</fullName>
    </recommendedName>
</protein>
<dbReference type="InterPro" id="IPR014710">
    <property type="entry name" value="RmlC-like_jellyroll"/>
</dbReference>
<dbReference type="Gene3D" id="2.60.120.10">
    <property type="entry name" value="Jelly Rolls"/>
    <property type="match status" value="1"/>
</dbReference>